<keyword evidence="3" id="KW-0732">Signal</keyword>
<dbReference type="CDD" id="cd04486">
    <property type="entry name" value="YhcR_OBF_like"/>
    <property type="match status" value="1"/>
</dbReference>
<feature type="chain" id="PRO_5046111246" evidence="3">
    <location>
        <begin position="32"/>
        <end position="1025"/>
    </location>
</feature>
<name>A0ABS5VB28_9MICO</name>
<evidence type="ECO:0000256" key="3">
    <source>
        <dbReference type="SAM" id="SignalP"/>
    </source>
</evidence>
<evidence type="ECO:0000256" key="1">
    <source>
        <dbReference type="SAM" id="MobiDB-lite"/>
    </source>
</evidence>
<feature type="region of interest" description="Disordered" evidence="1">
    <location>
        <begin position="845"/>
        <end position="870"/>
    </location>
</feature>
<dbReference type="SUPFAM" id="SSF56219">
    <property type="entry name" value="DNase I-like"/>
    <property type="match status" value="1"/>
</dbReference>
<keyword evidence="5" id="KW-0540">Nuclease</keyword>
<evidence type="ECO:0000256" key="2">
    <source>
        <dbReference type="SAM" id="Phobius"/>
    </source>
</evidence>
<feature type="compositionally biased region" description="Low complexity" evidence="1">
    <location>
        <begin position="215"/>
        <end position="231"/>
    </location>
</feature>
<dbReference type="InterPro" id="IPR001322">
    <property type="entry name" value="Lamin_tail_dom"/>
</dbReference>
<dbReference type="Proteomes" id="UP001519641">
    <property type="component" value="Unassembled WGS sequence"/>
</dbReference>
<proteinExistence type="predicted"/>
<dbReference type="PANTHER" id="PTHR42834:SF1">
    <property type="entry name" value="ENDONUCLEASE_EXONUCLEASE_PHOSPHATASE FAMILY PROTEIN (AFU_ORTHOLOGUE AFUA_3G09210)"/>
    <property type="match status" value="1"/>
</dbReference>
<dbReference type="PANTHER" id="PTHR42834">
    <property type="entry name" value="ENDONUCLEASE/EXONUCLEASE/PHOSPHATASE FAMILY PROTEIN (AFU_ORTHOLOGUE AFUA_3G09210)"/>
    <property type="match status" value="1"/>
</dbReference>
<evidence type="ECO:0000259" key="4">
    <source>
        <dbReference type="PROSITE" id="PS51841"/>
    </source>
</evidence>
<keyword evidence="2" id="KW-0812">Transmembrane</keyword>
<feature type="region of interest" description="Disordered" evidence="1">
    <location>
        <begin position="183"/>
        <end position="243"/>
    </location>
</feature>
<dbReference type="InterPro" id="IPR036691">
    <property type="entry name" value="Endo/exonu/phosph_ase_sf"/>
</dbReference>
<feature type="transmembrane region" description="Helical" evidence="2">
    <location>
        <begin position="995"/>
        <end position="1015"/>
    </location>
</feature>
<feature type="signal peptide" evidence="3">
    <location>
        <begin position="1"/>
        <end position="31"/>
    </location>
</feature>
<accession>A0ABS5VB28</accession>
<evidence type="ECO:0000313" key="5">
    <source>
        <dbReference type="EMBL" id="MBT1586287.1"/>
    </source>
</evidence>
<dbReference type="Pfam" id="PF03372">
    <property type="entry name" value="Exo_endo_phos"/>
    <property type="match status" value="1"/>
</dbReference>
<keyword evidence="6" id="KW-1185">Reference proteome</keyword>
<protein>
    <submittedName>
        <fullName evidence="5">ExeM/NucH family extracellular endonuclease</fullName>
    </submittedName>
</protein>
<dbReference type="RefSeq" id="WP_214543349.1">
    <property type="nucleotide sequence ID" value="NZ_JAHEWS010000001.1"/>
</dbReference>
<dbReference type="CDD" id="cd10283">
    <property type="entry name" value="MnuA_DNase1-like"/>
    <property type="match status" value="1"/>
</dbReference>
<comment type="caution">
    <text evidence="5">The sequence shown here is derived from an EMBL/GenBank/DDBJ whole genome shotgun (WGS) entry which is preliminary data.</text>
</comment>
<keyword evidence="5" id="KW-0255">Endonuclease</keyword>
<organism evidence="5 6">
    <name type="scientific">Curtobacterium aurantiacum</name>
    <dbReference type="NCBI Taxonomy" id="3236919"/>
    <lineage>
        <taxon>Bacteria</taxon>
        <taxon>Bacillati</taxon>
        <taxon>Actinomycetota</taxon>
        <taxon>Actinomycetes</taxon>
        <taxon>Micrococcales</taxon>
        <taxon>Microbacteriaceae</taxon>
        <taxon>Curtobacterium</taxon>
    </lineage>
</organism>
<sequence>MANTLGRTLLCATAAATLLAAPLVTVTAATANPGGTDLVIEEAYLKAGSKGAFYNQKFVEIGNPTDAPVSLEGWSLQYRSATGTGTFSASALEGAVPAKGTFLVSMAGNGGATAAGEDLPAADDTASLNPSGTTGTLVLSDATAPLALAAGPVATGTDGVVDLLGYGASNTYESTVRTVTGDNSVPNGLVRQGTTDTDVNGADFSVTTTLTPRNAAGETTAPTEPTEPTDPGDGGTPAPGTPAETVTIAQLQGTTDTSPYAGKNVTTDGVVTAVYGTGGFNGYTIQTPGTGGAIDLGAHTASDAVFVFSSATAGLVQQGDHVRVTGAVSEYFGLTELTVSGASSLQQLTDPVAAPQPAAVAFPSSDAQRESLESMLVAPQGAYTVADNYTTNQYGEVVLASGEGRLVQPTEVGRPGSAEAKAAETSNAARKVTLDDGASTNFLTQANKGIPVSWLTQGPVTVGATASFTDPVVLDYRNSGWKFQPTAPITGATPAADLPVSFSDVRQPKPQDVGGDLKLAGFNVLNYFPTTGDELTGCTYYTDRAGDPVTVNSGCDARGAAEQEDFLRQQVKIVKAINGLDADVVSLEEIENSVRFGQDRDAAVATLVDALNAATGQDTWAYAKSPAVVPASEDVIRLALIYKQDRVEPVGASTILLDDAFTNARQPVADAFRPVGGTAEDDFLVIANHFKSKGSGTGENADQGDGQGASNADRVEQAKALVTFSTDMQEQYGTDKVFMLGDFNAYSKEDPVVVLDEAGYTDLGPALDRTEYSYVFSGLSGSLDHVFASEAALETVTGVDIWNINSVESVGLEYSRHNYNATNLYTDDVYRASDHDPILVGFDLDAEGTDPGTDPTPVPTPTPTPVPNPTPTPVPPFDGITPPAGPVVPSESLLTEANRGGVSAPASARAGETITVTVGTASAGDVMNVWLFSEPTLIGTAVVAADGTVRVTIPADTAAGVHRLAVTAADGSLIGWTPITITVDGQLAFTGAEGLGAGALVAFLLLAAGAGVLIVRRRRAAVAAE</sequence>
<dbReference type="NCBIfam" id="NF033681">
    <property type="entry name" value="ExeM_NucH_DNase"/>
    <property type="match status" value="1"/>
</dbReference>
<dbReference type="InterPro" id="IPR005135">
    <property type="entry name" value="Endo/exonuclease/phosphatase"/>
</dbReference>
<keyword evidence="2" id="KW-1133">Transmembrane helix</keyword>
<keyword evidence="2" id="KW-0472">Membrane</keyword>
<feature type="domain" description="LTD" evidence="4">
    <location>
        <begin position="25"/>
        <end position="168"/>
    </location>
</feature>
<dbReference type="Pfam" id="PF00932">
    <property type="entry name" value="LTD"/>
    <property type="match status" value="1"/>
</dbReference>
<feature type="compositionally biased region" description="Polar residues" evidence="1">
    <location>
        <begin position="183"/>
        <end position="198"/>
    </location>
</feature>
<dbReference type="Gene3D" id="3.60.10.10">
    <property type="entry name" value="Endonuclease/exonuclease/phosphatase"/>
    <property type="match status" value="1"/>
</dbReference>
<dbReference type="PROSITE" id="PS51841">
    <property type="entry name" value="LTD"/>
    <property type="match status" value="1"/>
</dbReference>
<evidence type="ECO:0000313" key="6">
    <source>
        <dbReference type="Proteomes" id="UP001519641"/>
    </source>
</evidence>
<dbReference type="EMBL" id="JAHEWS010000001">
    <property type="protein sequence ID" value="MBT1586287.1"/>
    <property type="molecule type" value="Genomic_DNA"/>
</dbReference>
<dbReference type="InterPro" id="IPR047971">
    <property type="entry name" value="ExeM-like"/>
</dbReference>
<gene>
    <name evidence="5" type="ORF">KK097_00495</name>
</gene>
<feature type="compositionally biased region" description="Pro residues" evidence="1">
    <location>
        <begin position="854"/>
        <end position="870"/>
    </location>
</feature>
<keyword evidence="5" id="KW-0378">Hydrolase</keyword>
<dbReference type="GO" id="GO:0004519">
    <property type="term" value="F:endonuclease activity"/>
    <property type="evidence" value="ECO:0007669"/>
    <property type="project" value="UniProtKB-KW"/>
</dbReference>
<reference evidence="5 6" key="1">
    <citation type="submission" date="2021-05" db="EMBL/GenBank/DDBJ databases">
        <title>Whole genome sequence of Curtobacterium flaccumfaciens pv. flaccumfaciens strain CFBP 8819.</title>
        <authorList>
            <person name="Osdaghi E."/>
            <person name="Taghouti G."/>
            <person name="Portier P."/>
            <person name="Fazliarab A."/>
            <person name="Taghavi S.M."/>
            <person name="Briand M."/>
            <person name="Le-Saux M."/>
            <person name="Jacques M.-A."/>
        </authorList>
    </citation>
    <scope>NUCLEOTIDE SEQUENCE [LARGE SCALE GENOMIC DNA]</scope>
    <source>
        <strain evidence="5 6">CFBP 8819</strain>
    </source>
</reference>